<evidence type="ECO:0000256" key="10">
    <source>
        <dbReference type="ARBA" id="ARBA00052853"/>
    </source>
</evidence>
<evidence type="ECO:0000256" key="3">
    <source>
        <dbReference type="ARBA" id="ARBA00023002"/>
    </source>
</evidence>
<comment type="catalytic activity">
    <reaction evidence="8">
        <text>17beta-estradiol + NAD(+) = estrone + NADH + H(+)</text>
        <dbReference type="Rhea" id="RHEA:24612"/>
        <dbReference type="ChEBI" id="CHEBI:15378"/>
        <dbReference type="ChEBI" id="CHEBI:16469"/>
        <dbReference type="ChEBI" id="CHEBI:17263"/>
        <dbReference type="ChEBI" id="CHEBI:57540"/>
        <dbReference type="ChEBI" id="CHEBI:57945"/>
        <dbReference type="EC" id="1.1.1.62"/>
    </reaction>
</comment>
<dbReference type="PRINTS" id="PR00080">
    <property type="entry name" value="SDRFAMILY"/>
</dbReference>
<comment type="function">
    <text evidence="11">Catalyzes the conversion of the 17-keto group of estrone, 4- and 5-androstenes and 5-alpha-androstanes into their 17-beta-hydroxyl metabolites and the conversion of the 3-keto group of 3-, 3,17- and 3,20- diketosteroids into their 3-hydroxyl metabolites. Exhibits reductive 3-beta-hydroxysteroid dehydrogenase activity toward 5-beta-androstanes, 5-beta-pregnanes, 4-pregnenes and bile acids. May also reduce endogenous and exogenous alpha-dicarbonyl compounds and xenobiotic alicyclic ketones.</text>
</comment>
<evidence type="ECO:0000256" key="1">
    <source>
        <dbReference type="ARBA" id="ARBA00003056"/>
    </source>
</evidence>
<evidence type="ECO:0000256" key="5">
    <source>
        <dbReference type="ARBA" id="ARBA00024072"/>
    </source>
</evidence>
<dbReference type="OrthoDB" id="2422440at2759"/>
<dbReference type="AlphaFoldDB" id="A0A556TY69"/>
<comment type="caution">
    <text evidence="19">The sequence shown here is derived from an EMBL/GenBank/DDBJ whole genome shotgun (WGS) entry which is preliminary data.</text>
</comment>
<comment type="pathway">
    <text evidence="7">Steroid biosynthesis; estrogen biosynthesis.</text>
</comment>
<evidence type="ECO:0000256" key="6">
    <source>
        <dbReference type="ARBA" id="ARBA00031743"/>
    </source>
</evidence>
<evidence type="ECO:0000256" key="14">
    <source>
        <dbReference type="ARBA" id="ARBA00077379"/>
    </source>
</evidence>
<evidence type="ECO:0000256" key="4">
    <source>
        <dbReference type="ARBA" id="ARBA00023621"/>
    </source>
</evidence>
<sequence length="908" mass="101257">MVMEFPHTSLHVDSHLTNSSQMKSFVENVRGRLTASDAFFLQRHRMLKQQDLSMVLMVMSHEVFSALSQLVPCVGCRRSVERLFTQLTDSGYLALEPLTVGSSGVLSIARACLADPLKLYTLFYVHGSKLNDVIDSIPKSKKNKRCQLHSLDTHKPKPLGGSWMDVWELMSQECRDEVVLIDSACLLETLETYLRKHRFCTDCKNKVLRAYNILVGELDCSKEKGYSAALYEGLRCCPHERHIHVCCETDFIAHLLGRAEPEFAGGYERRERHAKTIDVAQEEVLTCLGIHLYERLHRIWQKLRAEEQTWQILFYLCIDALRKSFEMAVEKVQGISRLEQLCEELSEEERAKELKLEKKRQKRKNRRKNKCGFDMSEQETKGYKEKCLEEGLEDSVNTGCVMWQQGGAWRSVVESIVPVGSSSCSCPASTILGSPKSKNGLLSHSHGSDCGYSSSMEGSETGSREGSEVACTEGICNHDETGEYSCSHHCLEDKEEDGEDSCVEFWDNCEEQTKEKNKKKKRKSRGLLNTNEHHGSQEEVCLSDSSRRGDTSILPGSESTYNPAASSTHTCQNKQTTCAKLCCVSFLSAGLQLPWTKQQLANTLNHQTPDACTQGQCTTKSLMELLFVSLTETLHFSGRLLYRNPALGSDLRWSGGWKGRVALVTGASVGIGAAVARALVQQGMKVVGCARSVDKIEKLAAECQSAGYSGTLIPYKCDLCNEEEILSMFSAIKTLLQGVDVCINNAGLAHNEPLLSGRTEGWKNMLDVNVLALAICTREAYQSMRERNVDDGHIININSMGGHRMVPSADEHFYCATKYAVTALTEGLRQELREAKTHIRVTCISPGIVETEFAFRHHNSDPEKAASVYESIKCLKAEDIANAVTYVLSAPPHVQIGDVQLRPVEQVS</sequence>
<keyword evidence="17" id="KW-0175">Coiled coil</keyword>
<comment type="catalytic activity">
    <reaction evidence="10">
        <text>a 3beta-hydroxysteroid + NADP(+) = a 3-oxosteroid + NADPH + H(+)</text>
        <dbReference type="Rhea" id="RHEA:34787"/>
        <dbReference type="ChEBI" id="CHEBI:15378"/>
        <dbReference type="ChEBI" id="CHEBI:36836"/>
        <dbReference type="ChEBI" id="CHEBI:47788"/>
        <dbReference type="ChEBI" id="CHEBI:57783"/>
        <dbReference type="ChEBI" id="CHEBI:58349"/>
        <dbReference type="EC" id="1.1.1.270"/>
    </reaction>
</comment>
<dbReference type="Gene3D" id="3.40.50.720">
    <property type="entry name" value="NAD(P)-binding Rossmann-like Domain"/>
    <property type="match status" value="1"/>
</dbReference>
<dbReference type="GO" id="GO:0005737">
    <property type="term" value="C:cytoplasm"/>
    <property type="evidence" value="ECO:0007669"/>
    <property type="project" value="TreeGrafter"/>
</dbReference>
<dbReference type="PRINTS" id="PR00081">
    <property type="entry name" value="GDHRDH"/>
</dbReference>
<evidence type="ECO:0000313" key="19">
    <source>
        <dbReference type="EMBL" id="TSL28145.1"/>
    </source>
</evidence>
<dbReference type="CDD" id="cd05343">
    <property type="entry name" value="Mgc4172-like_SDR_c"/>
    <property type="match status" value="1"/>
</dbReference>
<dbReference type="InterPro" id="IPR002347">
    <property type="entry name" value="SDR_fam"/>
</dbReference>
<evidence type="ECO:0000256" key="18">
    <source>
        <dbReference type="SAM" id="MobiDB-lite"/>
    </source>
</evidence>
<dbReference type="GO" id="GO:0000253">
    <property type="term" value="F:3-beta-hydroxysteroid 3-dehydrogenase (NADP+) activity"/>
    <property type="evidence" value="ECO:0007669"/>
    <property type="project" value="UniProtKB-EC"/>
</dbReference>
<evidence type="ECO:0000256" key="9">
    <source>
        <dbReference type="ARBA" id="ARBA00048906"/>
    </source>
</evidence>
<dbReference type="EMBL" id="VCAZ01000029">
    <property type="protein sequence ID" value="TSL28145.1"/>
    <property type="molecule type" value="Genomic_DNA"/>
</dbReference>
<evidence type="ECO:0000256" key="13">
    <source>
        <dbReference type="ARBA" id="ARBA00075978"/>
    </source>
</evidence>
<evidence type="ECO:0000313" key="20">
    <source>
        <dbReference type="Proteomes" id="UP000319801"/>
    </source>
</evidence>
<dbReference type="SUPFAM" id="SSF51735">
    <property type="entry name" value="NAD(P)-binding Rossmann-fold domains"/>
    <property type="match status" value="1"/>
</dbReference>
<evidence type="ECO:0000256" key="2">
    <source>
        <dbReference type="ARBA" id="ARBA00019230"/>
    </source>
</evidence>
<evidence type="ECO:0000256" key="7">
    <source>
        <dbReference type="ARBA" id="ARBA00037929"/>
    </source>
</evidence>
<dbReference type="GO" id="GO:0005634">
    <property type="term" value="C:nucleus"/>
    <property type="evidence" value="ECO:0007669"/>
    <property type="project" value="TreeGrafter"/>
</dbReference>
<dbReference type="EC" id="1.1.1.62" evidence="5"/>
<keyword evidence="20" id="KW-1185">Reference proteome</keyword>
<evidence type="ECO:0000256" key="8">
    <source>
        <dbReference type="ARBA" id="ARBA00048022"/>
    </source>
</evidence>
<evidence type="ECO:0000256" key="16">
    <source>
        <dbReference type="ARBA" id="ARBA00078574"/>
    </source>
</evidence>
<dbReference type="EC" id="1.1.1.270" evidence="4"/>
<reference evidence="19 20" key="1">
    <citation type="journal article" date="2019" name="Genome Biol. Evol.">
        <title>Whole-Genome Sequencing of the Giant Devil Catfish, Bagarius yarrelli.</title>
        <authorList>
            <person name="Jiang W."/>
            <person name="Lv Y."/>
            <person name="Cheng L."/>
            <person name="Yang K."/>
            <person name="Chao B."/>
            <person name="Wang X."/>
            <person name="Li Y."/>
            <person name="Pan X."/>
            <person name="You X."/>
            <person name="Zhang Y."/>
            <person name="Yang J."/>
            <person name="Li J."/>
            <person name="Zhang X."/>
            <person name="Liu S."/>
            <person name="Sun C."/>
            <person name="Yang J."/>
            <person name="Shi Q."/>
        </authorList>
    </citation>
    <scope>NUCLEOTIDE SEQUENCE [LARGE SCALE GENOMIC DNA]</scope>
    <source>
        <strain evidence="19">JWS20170419001</strain>
        <tissue evidence="19">Muscle</tissue>
    </source>
</reference>
<comment type="function">
    <text evidence="1">May be involved in spermatogenesis.</text>
</comment>
<dbReference type="InterPro" id="IPR036291">
    <property type="entry name" value="NAD(P)-bd_dom_sf"/>
</dbReference>
<dbReference type="InterPro" id="IPR026073">
    <property type="entry name" value="GGNBP2"/>
</dbReference>
<dbReference type="PANTHER" id="PTHR13601">
    <property type="entry name" value="GAMETOGENETIN-BINDING PROTEIN 2"/>
    <property type="match status" value="1"/>
</dbReference>
<dbReference type="Proteomes" id="UP000319801">
    <property type="component" value="Unassembled WGS sequence"/>
</dbReference>
<evidence type="ECO:0000256" key="11">
    <source>
        <dbReference type="ARBA" id="ARBA00054702"/>
    </source>
</evidence>
<feature type="coiled-coil region" evidence="17">
    <location>
        <begin position="335"/>
        <end position="364"/>
    </location>
</feature>
<keyword evidence="3" id="KW-0560">Oxidoreductase</keyword>
<name>A0A556TY69_BAGYA</name>
<feature type="compositionally biased region" description="Polar residues" evidence="18">
    <location>
        <begin position="557"/>
        <end position="568"/>
    </location>
</feature>
<comment type="catalytic activity">
    <reaction evidence="9">
        <text>17beta-estradiol + NADP(+) = estrone + NADPH + H(+)</text>
        <dbReference type="Rhea" id="RHEA:24616"/>
        <dbReference type="ChEBI" id="CHEBI:15378"/>
        <dbReference type="ChEBI" id="CHEBI:16469"/>
        <dbReference type="ChEBI" id="CHEBI:17263"/>
        <dbReference type="ChEBI" id="CHEBI:57783"/>
        <dbReference type="ChEBI" id="CHEBI:58349"/>
        <dbReference type="EC" id="1.1.1.62"/>
    </reaction>
</comment>
<evidence type="ECO:0000256" key="15">
    <source>
        <dbReference type="ARBA" id="ARBA00078009"/>
    </source>
</evidence>
<organism evidence="19 20">
    <name type="scientific">Bagarius yarrelli</name>
    <name type="common">Goonch</name>
    <name type="synonym">Bagrus yarrelli</name>
    <dbReference type="NCBI Taxonomy" id="175774"/>
    <lineage>
        <taxon>Eukaryota</taxon>
        <taxon>Metazoa</taxon>
        <taxon>Chordata</taxon>
        <taxon>Craniata</taxon>
        <taxon>Vertebrata</taxon>
        <taxon>Euteleostomi</taxon>
        <taxon>Actinopterygii</taxon>
        <taxon>Neopterygii</taxon>
        <taxon>Teleostei</taxon>
        <taxon>Ostariophysi</taxon>
        <taxon>Siluriformes</taxon>
        <taxon>Sisoridae</taxon>
        <taxon>Sisorinae</taxon>
        <taxon>Bagarius</taxon>
    </lineage>
</organism>
<protein>
    <recommendedName>
        <fullName evidence="12">Dehydrogenase/reductase SDR family member 11</fullName>
        <ecNumber evidence="4">1.1.1.270</ecNumber>
        <ecNumber evidence="5">1.1.1.62</ecNumber>
    </recommendedName>
    <alternativeName>
        <fullName evidence="13">17-beta-hydroxysteroid dehydrogenase</fullName>
    </alternativeName>
    <alternativeName>
        <fullName evidence="14">3-beta-hydroxysteroid 3-dehydrogenase</fullName>
    </alternativeName>
    <alternativeName>
        <fullName evidence="16">Estradiol 17-beta-dehydrogenase</fullName>
    </alternativeName>
    <alternativeName>
        <fullName evidence="2">Gametogenetin-binding protein 2</fullName>
    </alternativeName>
    <alternativeName>
        <fullName evidence="6">Protein ZNF403</fullName>
    </alternativeName>
    <alternativeName>
        <fullName evidence="15">Short-chain dehydrogenase/reductase family 24C member 1</fullName>
    </alternativeName>
</protein>
<dbReference type="Pfam" id="PF00106">
    <property type="entry name" value="adh_short"/>
    <property type="match status" value="1"/>
</dbReference>
<dbReference type="GO" id="GO:0004303">
    <property type="term" value="F:estradiol 17-beta-dehydrogenase [NAD(P)+] activity"/>
    <property type="evidence" value="ECO:0007669"/>
    <property type="project" value="UniProtKB-EC"/>
</dbReference>
<proteinExistence type="predicted"/>
<dbReference type="FunFam" id="3.40.50.720:FF:000047">
    <property type="entry name" value="NADP-dependent L-serine/L-allo-threonine dehydrogenase"/>
    <property type="match status" value="1"/>
</dbReference>
<dbReference type="PANTHER" id="PTHR13601:SF2">
    <property type="entry name" value="GAMETOGENETIN-BINDING PROTEIN 2"/>
    <property type="match status" value="1"/>
</dbReference>
<accession>A0A556TY69</accession>
<gene>
    <name evidence="19" type="ORF">Baya_5660</name>
</gene>
<evidence type="ECO:0000256" key="17">
    <source>
        <dbReference type="SAM" id="Coils"/>
    </source>
</evidence>
<feature type="region of interest" description="Disordered" evidence="18">
    <location>
        <begin position="517"/>
        <end position="568"/>
    </location>
</feature>
<evidence type="ECO:0000256" key="12">
    <source>
        <dbReference type="ARBA" id="ARBA00069606"/>
    </source>
</evidence>